<evidence type="ECO:0000256" key="1">
    <source>
        <dbReference type="SAM" id="Phobius"/>
    </source>
</evidence>
<gene>
    <name evidence="2" type="ORF">NOO_LOCUS40</name>
</gene>
<keyword evidence="1" id="KW-0472">Membrane</keyword>
<reference evidence="2 3" key="2">
    <citation type="submission" date="2018-08" db="EMBL/GenBank/DDBJ databases">
        <authorList>
            <person name="Laetsch R D."/>
            <person name="Stevens L."/>
            <person name="Kumar S."/>
            <person name="Blaxter L. M."/>
        </authorList>
    </citation>
    <scope>NUCLEOTIDE SEQUENCE [LARGE SCALE GENOMIC DNA]</scope>
</reference>
<protein>
    <submittedName>
        <fullName evidence="4">Potassium channel subfamily K member 1</fullName>
    </submittedName>
</protein>
<keyword evidence="1" id="KW-1133">Transmembrane helix</keyword>
<keyword evidence="1" id="KW-0812">Transmembrane</keyword>
<feature type="transmembrane region" description="Helical" evidence="1">
    <location>
        <begin position="20"/>
        <end position="40"/>
    </location>
</feature>
<name>A0A182DWM3_ONCOC</name>
<sequence>VLLSPMADWKKYARIILPHVGLVIFSVLYTVGGALAFYYLERPNEIAVRRESLRDISAQRKLMLDELWVMLNNESVSDGSEQVELKYQASQHVITYPACTDFTVSGMQLTTGNS</sequence>
<dbReference type="WBParaSite" id="nOo.2.0.1.t00040-RA">
    <property type="protein sequence ID" value="nOo.2.0.1.t00040-RA"/>
    <property type="gene ID" value="nOo.2.0.1.g00040"/>
</dbReference>
<dbReference type="Gene3D" id="1.10.287.70">
    <property type="match status" value="1"/>
</dbReference>
<proteinExistence type="predicted"/>
<dbReference type="OrthoDB" id="5836311at2759"/>
<dbReference type="Proteomes" id="UP000271087">
    <property type="component" value="Unassembled WGS sequence"/>
</dbReference>
<keyword evidence="3" id="KW-1185">Reference proteome</keyword>
<accession>A0A182DWM3</accession>
<reference evidence="4" key="1">
    <citation type="submission" date="2016-06" db="UniProtKB">
        <authorList>
            <consortium name="WormBaseParasite"/>
        </authorList>
    </citation>
    <scope>IDENTIFICATION</scope>
</reference>
<evidence type="ECO:0000313" key="4">
    <source>
        <dbReference type="WBParaSite" id="nOo.2.0.1.t00040-RA"/>
    </source>
</evidence>
<dbReference type="AlphaFoldDB" id="A0A182DWM3"/>
<organism evidence="4">
    <name type="scientific">Onchocerca ochengi</name>
    <name type="common">Filarial nematode worm</name>
    <dbReference type="NCBI Taxonomy" id="42157"/>
    <lineage>
        <taxon>Eukaryota</taxon>
        <taxon>Metazoa</taxon>
        <taxon>Ecdysozoa</taxon>
        <taxon>Nematoda</taxon>
        <taxon>Chromadorea</taxon>
        <taxon>Rhabditida</taxon>
        <taxon>Spirurina</taxon>
        <taxon>Spiruromorpha</taxon>
        <taxon>Filarioidea</taxon>
        <taxon>Onchocercidae</taxon>
        <taxon>Onchocerca</taxon>
    </lineage>
</organism>
<dbReference type="STRING" id="42157.A0A182DWM3"/>
<dbReference type="EMBL" id="UYRW01000004">
    <property type="protein sequence ID" value="VDK61089.1"/>
    <property type="molecule type" value="Genomic_DNA"/>
</dbReference>
<evidence type="ECO:0000313" key="2">
    <source>
        <dbReference type="EMBL" id="VDK61089.1"/>
    </source>
</evidence>
<evidence type="ECO:0000313" key="3">
    <source>
        <dbReference type="Proteomes" id="UP000271087"/>
    </source>
</evidence>